<evidence type="ECO:0000313" key="1">
    <source>
        <dbReference type="EMBL" id="RAK91578.1"/>
    </source>
</evidence>
<name>A0ACD1IMU6_9EURO</name>
<accession>A0ACD1IMU6</accession>
<dbReference type="Proteomes" id="UP000249748">
    <property type="component" value="Unassembled WGS sequence"/>
</dbReference>
<organism evidence="1 2">
    <name type="scientific">Aspergillus costaricaensis CBS 115574</name>
    <dbReference type="NCBI Taxonomy" id="1448317"/>
    <lineage>
        <taxon>Eukaryota</taxon>
        <taxon>Fungi</taxon>
        <taxon>Dikarya</taxon>
        <taxon>Ascomycota</taxon>
        <taxon>Pezizomycotina</taxon>
        <taxon>Eurotiomycetes</taxon>
        <taxon>Eurotiomycetidae</taxon>
        <taxon>Eurotiales</taxon>
        <taxon>Aspergillaceae</taxon>
        <taxon>Aspergillus</taxon>
        <taxon>Aspergillus subgen. Circumdati</taxon>
    </lineage>
</organism>
<keyword evidence="2" id="KW-1185">Reference proteome</keyword>
<protein>
    <submittedName>
        <fullName evidence="1">Uncharacterized protein</fullName>
    </submittedName>
</protein>
<dbReference type="EMBL" id="KZ824541">
    <property type="protein sequence ID" value="RAK91578.1"/>
    <property type="molecule type" value="Genomic_DNA"/>
</dbReference>
<gene>
    <name evidence="1" type="ORF">BO79DRAFT_252409</name>
</gene>
<reference evidence="1" key="1">
    <citation type="submission" date="2018-02" db="EMBL/GenBank/DDBJ databases">
        <title>The genomes of Aspergillus section Nigri reveals drivers in fungal speciation.</title>
        <authorList>
            <consortium name="DOE Joint Genome Institute"/>
            <person name="Vesth T.C."/>
            <person name="Nybo J."/>
            <person name="Theobald S."/>
            <person name="Brandl J."/>
            <person name="Frisvad J.C."/>
            <person name="Nielsen K.F."/>
            <person name="Lyhne E.K."/>
            <person name="Kogle M.E."/>
            <person name="Kuo A."/>
            <person name="Riley R."/>
            <person name="Clum A."/>
            <person name="Nolan M."/>
            <person name="Lipzen A."/>
            <person name="Salamov A."/>
            <person name="Henrissat B."/>
            <person name="Wiebenga A."/>
            <person name="De vries R.P."/>
            <person name="Grigoriev I.V."/>
            <person name="Mortensen U.H."/>
            <person name="Andersen M.R."/>
            <person name="Baker S.E."/>
        </authorList>
    </citation>
    <scope>NUCLEOTIDE SEQUENCE</scope>
    <source>
        <strain evidence="1">CBS 115574</strain>
    </source>
</reference>
<sequence length="188" mass="20837">MASVTENSAKWTALIDAPVHAWGDESFDDACRDCTKQEVAISSDNGPKLSLISIFLPNTPRVNTHDPWESAPRDLKFLVPNDWRLNSAQTEATIQLLTHSISCVWSWYGQNANNCCSDYVCYANPLRWVGGIGQAGHPSADSRSRLANFLHSPKQTHVILSRAGNAQYVIGDWDWLGSKVFKKDAASF</sequence>
<proteinExistence type="predicted"/>
<evidence type="ECO:0000313" key="2">
    <source>
        <dbReference type="Proteomes" id="UP000249748"/>
    </source>
</evidence>